<dbReference type="PROSITE" id="PS50890">
    <property type="entry name" value="PUA"/>
    <property type="match status" value="1"/>
</dbReference>
<dbReference type="GO" id="GO:0005524">
    <property type="term" value="F:ATP binding"/>
    <property type="evidence" value="ECO:0007669"/>
    <property type="project" value="UniProtKB-KW"/>
</dbReference>
<dbReference type="AlphaFoldDB" id="A0A1B6E1C0"/>
<dbReference type="Gene3D" id="3.40.50.300">
    <property type="entry name" value="P-loop containing nucleotide triphosphate hydrolases"/>
    <property type="match status" value="1"/>
</dbReference>
<dbReference type="SMART" id="SM00382">
    <property type="entry name" value="AAA"/>
    <property type="match status" value="1"/>
</dbReference>
<name>A0A1B6E1C0_9HEMI</name>
<dbReference type="InterPro" id="IPR036770">
    <property type="entry name" value="Ankyrin_rpt-contain_sf"/>
</dbReference>
<feature type="domain" description="Clp ATPase C-terminal" evidence="6">
    <location>
        <begin position="517"/>
        <end position="613"/>
    </location>
</feature>
<protein>
    <submittedName>
        <fullName evidence="7">Uncharacterized protein</fullName>
    </submittedName>
</protein>
<dbReference type="EMBL" id="GEDC01005575">
    <property type="protein sequence ID" value="JAS31723.1"/>
    <property type="molecule type" value="Transcribed_RNA"/>
</dbReference>
<evidence type="ECO:0000259" key="6">
    <source>
        <dbReference type="SMART" id="SM01086"/>
    </source>
</evidence>
<keyword evidence="4" id="KW-0732">Signal</keyword>
<dbReference type="Pfam" id="PF00023">
    <property type="entry name" value="Ank"/>
    <property type="match status" value="1"/>
</dbReference>
<proteinExistence type="predicted"/>
<feature type="repeat" description="ANK" evidence="3">
    <location>
        <begin position="141"/>
        <end position="173"/>
    </location>
</feature>
<dbReference type="InterPro" id="IPR001270">
    <property type="entry name" value="ClpA/B"/>
</dbReference>
<dbReference type="InterPro" id="IPR027417">
    <property type="entry name" value="P-loop_NTPase"/>
</dbReference>
<reference evidence="7" key="1">
    <citation type="submission" date="2015-12" db="EMBL/GenBank/DDBJ databases">
        <title>De novo transcriptome assembly of four potential Pierce s Disease insect vectors from Arizona vineyards.</title>
        <authorList>
            <person name="Tassone E.E."/>
        </authorList>
    </citation>
    <scope>NUCLEOTIDE SEQUENCE</scope>
</reference>
<evidence type="ECO:0000256" key="2">
    <source>
        <dbReference type="ARBA" id="ARBA00022840"/>
    </source>
</evidence>
<dbReference type="GO" id="GO:0005739">
    <property type="term" value="C:mitochondrion"/>
    <property type="evidence" value="ECO:0007669"/>
    <property type="project" value="TreeGrafter"/>
</dbReference>
<dbReference type="PROSITE" id="PS50088">
    <property type="entry name" value="ANK_REPEAT"/>
    <property type="match status" value="2"/>
</dbReference>
<dbReference type="PANTHER" id="PTHR11638:SF93">
    <property type="entry name" value="MITOCHONDRIAL DISAGGREGASE"/>
    <property type="match status" value="1"/>
</dbReference>
<organism evidence="7">
    <name type="scientific">Clastoptera arizonana</name>
    <name type="common">Arizona spittle bug</name>
    <dbReference type="NCBI Taxonomy" id="38151"/>
    <lineage>
        <taxon>Eukaryota</taxon>
        <taxon>Metazoa</taxon>
        <taxon>Ecdysozoa</taxon>
        <taxon>Arthropoda</taxon>
        <taxon>Hexapoda</taxon>
        <taxon>Insecta</taxon>
        <taxon>Pterygota</taxon>
        <taxon>Neoptera</taxon>
        <taxon>Paraneoptera</taxon>
        <taxon>Hemiptera</taxon>
        <taxon>Auchenorrhyncha</taxon>
        <taxon>Cercopoidea</taxon>
        <taxon>Clastopteridae</taxon>
        <taxon>Clastoptera</taxon>
    </lineage>
</organism>
<feature type="repeat" description="ANK" evidence="3">
    <location>
        <begin position="210"/>
        <end position="242"/>
    </location>
</feature>
<keyword evidence="1" id="KW-0547">Nucleotide-binding</keyword>
<evidence type="ECO:0000256" key="3">
    <source>
        <dbReference type="PROSITE-ProRule" id="PRU00023"/>
    </source>
</evidence>
<dbReference type="Pfam" id="PF12796">
    <property type="entry name" value="Ank_2"/>
    <property type="match status" value="1"/>
</dbReference>
<dbReference type="InterPro" id="IPR050130">
    <property type="entry name" value="ClpA_ClpB"/>
</dbReference>
<dbReference type="SMART" id="SM00248">
    <property type="entry name" value="ANK"/>
    <property type="match status" value="2"/>
</dbReference>
<dbReference type="SMART" id="SM01086">
    <property type="entry name" value="ClpB_D2-small"/>
    <property type="match status" value="1"/>
</dbReference>
<dbReference type="InterPro" id="IPR019489">
    <property type="entry name" value="Clp_ATPase_C"/>
</dbReference>
<dbReference type="Gene3D" id="1.10.8.60">
    <property type="match status" value="1"/>
</dbReference>
<dbReference type="PROSITE" id="PS50297">
    <property type="entry name" value="ANK_REP_REGION"/>
    <property type="match status" value="2"/>
</dbReference>
<feature type="chain" id="PRO_5013153485" evidence="4">
    <location>
        <begin position="16"/>
        <end position="643"/>
    </location>
</feature>
<evidence type="ECO:0000259" key="5">
    <source>
        <dbReference type="SMART" id="SM00382"/>
    </source>
</evidence>
<dbReference type="PRINTS" id="PR00300">
    <property type="entry name" value="CLPPROTEASEA"/>
</dbReference>
<dbReference type="Pfam" id="PF10431">
    <property type="entry name" value="ClpB_D2-small"/>
    <property type="match status" value="1"/>
</dbReference>
<dbReference type="SUPFAM" id="SSF48403">
    <property type="entry name" value="Ankyrin repeat"/>
    <property type="match status" value="1"/>
</dbReference>
<feature type="signal peptide" evidence="4">
    <location>
        <begin position="1"/>
        <end position="15"/>
    </location>
</feature>
<dbReference type="GO" id="GO:0016887">
    <property type="term" value="F:ATP hydrolysis activity"/>
    <property type="evidence" value="ECO:0007669"/>
    <property type="project" value="InterPro"/>
</dbReference>
<dbReference type="Pfam" id="PF07724">
    <property type="entry name" value="AAA_2"/>
    <property type="match status" value="1"/>
</dbReference>
<dbReference type="InterPro" id="IPR002110">
    <property type="entry name" value="Ankyrin_rpt"/>
</dbReference>
<dbReference type="CDD" id="cd19499">
    <property type="entry name" value="RecA-like_ClpB_Hsp104-like"/>
    <property type="match status" value="1"/>
</dbReference>
<accession>A0A1B6E1C0</accession>
<dbReference type="InterPro" id="IPR003593">
    <property type="entry name" value="AAA+_ATPase"/>
</dbReference>
<evidence type="ECO:0000313" key="7">
    <source>
        <dbReference type="EMBL" id="JAS31723.1"/>
    </source>
</evidence>
<keyword evidence="3" id="KW-0040">ANK repeat</keyword>
<evidence type="ECO:0000256" key="4">
    <source>
        <dbReference type="SAM" id="SignalP"/>
    </source>
</evidence>
<dbReference type="Gene3D" id="1.25.40.20">
    <property type="entry name" value="Ankyrin repeat-containing domain"/>
    <property type="match status" value="1"/>
</dbReference>
<dbReference type="GO" id="GO:0034605">
    <property type="term" value="P:cellular response to heat"/>
    <property type="evidence" value="ECO:0007669"/>
    <property type="project" value="TreeGrafter"/>
</dbReference>
<keyword evidence="2" id="KW-0067">ATP-binding</keyword>
<sequence>MKRTFKMLLIRRILALNYEQLCRIMTPRYKEILCKTKDKYNVKKVNINNLTWPYIIKKNNLSVVNSYKQNLLQLIKNYGSDSQYNAINKVLIACGFALIIAECSQTMKDIRFFRAAKYGSSAEMKRLIAEEGIDVNQRHPLGWTALQVAIMNQRLDIIEILLEAGADPNLGDEFINAHKTAQAKRLHPLEVLQRREEEFSNRLNSLATFQGFTALHYAALTDNVEIVEMLLKAGANPCSQNDTGYKPSDYAEDDRVLKILTDYAEKFDEIQKQKEAEERKRFPLEQRLKQHIVGQEGPINIVASAIRRKENGWSDEEHPLVFLFLGSSGIGKTELAKQLANYRKKKNSNGDDFIRLDMSEYQEKHEVAKLIGAPPGYVGHDDGGQLTKRLKKCPNAVVLFDEVDKAHPDVLTVLLQLFDEGRLTDGKGKTIECKDAIFVMTSNLASNEIAEHALQLRMEVQNMTTNRLEGKLEEEEQSDITISRHFKDFVVRPILKRHFGRDEFLGRINEIVYFLPFSNSELNKLVSKELEFWAKKAREKHNIELDWEQGIENILADGYDVHYGARSIKYEVERRVVNQLAAAHELGIIGKGSKVHLGVHWPIAESAGGRAVIRMKVARKGGKDYIDFDENNSLLKNIKDRFM</sequence>
<dbReference type="SUPFAM" id="SSF52540">
    <property type="entry name" value="P-loop containing nucleoside triphosphate hydrolases"/>
    <property type="match status" value="1"/>
</dbReference>
<dbReference type="PANTHER" id="PTHR11638">
    <property type="entry name" value="ATP-DEPENDENT CLP PROTEASE"/>
    <property type="match status" value="1"/>
</dbReference>
<dbReference type="InterPro" id="IPR003959">
    <property type="entry name" value="ATPase_AAA_core"/>
</dbReference>
<gene>
    <name evidence="7" type="ORF">g.40198</name>
</gene>
<feature type="domain" description="AAA+ ATPase" evidence="5">
    <location>
        <begin position="318"/>
        <end position="464"/>
    </location>
</feature>
<evidence type="ECO:0000256" key="1">
    <source>
        <dbReference type="ARBA" id="ARBA00022741"/>
    </source>
</evidence>